<dbReference type="Proteomes" id="UP000886124">
    <property type="component" value="Unassembled WGS sequence"/>
</dbReference>
<name>A0A7V5UF47_CALAY</name>
<proteinExistence type="predicted"/>
<protein>
    <recommendedName>
        <fullName evidence="2">Carboxymuconolactone decarboxylase-like domain-containing protein</fullName>
    </recommendedName>
</protein>
<gene>
    <name evidence="1" type="ORF">ENJ89_06865</name>
</gene>
<dbReference type="AlphaFoldDB" id="A0A7V5UF47"/>
<organism evidence="1">
    <name type="scientific">Caldithrix abyssi</name>
    <dbReference type="NCBI Taxonomy" id="187145"/>
    <lineage>
        <taxon>Bacteria</taxon>
        <taxon>Pseudomonadati</taxon>
        <taxon>Calditrichota</taxon>
        <taxon>Calditrichia</taxon>
        <taxon>Calditrichales</taxon>
        <taxon>Calditrichaceae</taxon>
        <taxon>Caldithrix</taxon>
    </lineage>
</organism>
<reference evidence="1" key="1">
    <citation type="journal article" date="2020" name="mSystems">
        <title>Genome- and Community-Level Interaction Insights into Carbon Utilization and Element Cycling Functions of Hydrothermarchaeota in Hydrothermal Sediment.</title>
        <authorList>
            <person name="Zhou Z."/>
            <person name="Liu Y."/>
            <person name="Xu W."/>
            <person name="Pan J."/>
            <person name="Luo Z.H."/>
            <person name="Li M."/>
        </authorList>
    </citation>
    <scope>NUCLEOTIDE SEQUENCE [LARGE SCALE GENOMIC DNA]</scope>
    <source>
        <strain evidence="1">HyVt-527</strain>
    </source>
</reference>
<dbReference type="EMBL" id="DROD01000456">
    <property type="protein sequence ID" value="HHJ52899.1"/>
    <property type="molecule type" value="Genomic_DNA"/>
</dbReference>
<dbReference type="Gene3D" id="1.20.1290.10">
    <property type="entry name" value="AhpD-like"/>
    <property type="match status" value="1"/>
</dbReference>
<dbReference type="InterPro" id="IPR029032">
    <property type="entry name" value="AhpD-like"/>
</dbReference>
<sequence length="72" mass="8515">MAFIKYLPQSEIPPENRVNDPDSIVQISSVHSKLMKLHYEFFKELMLKKSPLSRAQRERIGIFVSQLNHCHY</sequence>
<evidence type="ECO:0000313" key="1">
    <source>
        <dbReference type="EMBL" id="HHJ52899.1"/>
    </source>
</evidence>
<dbReference type="SUPFAM" id="SSF69118">
    <property type="entry name" value="AhpD-like"/>
    <property type="match status" value="1"/>
</dbReference>
<comment type="caution">
    <text evidence="1">The sequence shown here is derived from an EMBL/GenBank/DDBJ whole genome shotgun (WGS) entry which is preliminary data.</text>
</comment>
<accession>A0A7V5UF47</accession>
<evidence type="ECO:0008006" key="2">
    <source>
        <dbReference type="Google" id="ProtNLM"/>
    </source>
</evidence>